<feature type="transmembrane region" description="Helical" evidence="2">
    <location>
        <begin position="46"/>
        <end position="64"/>
    </location>
</feature>
<keyword evidence="2" id="KW-1133">Transmembrane helix</keyword>
<evidence type="ECO:0000256" key="1">
    <source>
        <dbReference type="SAM" id="MobiDB-lite"/>
    </source>
</evidence>
<dbReference type="Proteomes" id="UP001500427">
    <property type="component" value="Unassembled WGS sequence"/>
</dbReference>
<organism evidence="3 4">
    <name type="scientific">Terrabacter aeriphilus</name>
    <dbReference type="NCBI Taxonomy" id="515662"/>
    <lineage>
        <taxon>Bacteria</taxon>
        <taxon>Bacillati</taxon>
        <taxon>Actinomycetota</taxon>
        <taxon>Actinomycetes</taxon>
        <taxon>Micrococcales</taxon>
        <taxon>Intrasporangiaceae</taxon>
        <taxon>Terrabacter</taxon>
    </lineage>
</organism>
<evidence type="ECO:0008006" key="5">
    <source>
        <dbReference type="Google" id="ProtNLM"/>
    </source>
</evidence>
<evidence type="ECO:0000313" key="4">
    <source>
        <dbReference type="Proteomes" id="UP001500427"/>
    </source>
</evidence>
<evidence type="ECO:0000256" key="2">
    <source>
        <dbReference type="SAM" id="Phobius"/>
    </source>
</evidence>
<reference evidence="4" key="1">
    <citation type="journal article" date="2019" name="Int. J. Syst. Evol. Microbiol.">
        <title>The Global Catalogue of Microorganisms (GCM) 10K type strain sequencing project: providing services to taxonomists for standard genome sequencing and annotation.</title>
        <authorList>
            <consortium name="The Broad Institute Genomics Platform"/>
            <consortium name="The Broad Institute Genome Sequencing Center for Infectious Disease"/>
            <person name="Wu L."/>
            <person name="Ma J."/>
        </authorList>
    </citation>
    <scope>NUCLEOTIDE SEQUENCE [LARGE SCALE GENOMIC DNA]</scope>
    <source>
        <strain evidence="4">JCM 17687</strain>
    </source>
</reference>
<feature type="region of interest" description="Disordered" evidence="1">
    <location>
        <begin position="1"/>
        <end position="45"/>
    </location>
</feature>
<gene>
    <name evidence="3" type="ORF">GCM10023258_04650</name>
</gene>
<accession>A0ABP9J1X0</accession>
<name>A0ABP9J1X0_9MICO</name>
<keyword evidence="2" id="KW-0472">Membrane</keyword>
<dbReference type="RefSeq" id="WP_345505814.1">
    <property type="nucleotide sequence ID" value="NZ_BAABIW010000006.1"/>
</dbReference>
<keyword evidence="4" id="KW-1185">Reference proteome</keyword>
<dbReference type="EMBL" id="BAABIW010000006">
    <property type="protein sequence ID" value="GAA5018072.1"/>
    <property type="molecule type" value="Genomic_DNA"/>
</dbReference>
<protein>
    <recommendedName>
        <fullName evidence="5">Serine protease</fullName>
    </recommendedName>
</protein>
<evidence type="ECO:0000313" key="3">
    <source>
        <dbReference type="EMBL" id="GAA5018072.1"/>
    </source>
</evidence>
<comment type="caution">
    <text evidence="3">The sequence shown here is derived from an EMBL/GenBank/DDBJ whole genome shotgun (WGS) entry which is preliminary data.</text>
</comment>
<sequence>MTDQPPQYGAYPDPNLPPRSDGTPFTSPGEHVAVSSPPPTPTKRRTGLIVGAILTVAALATGGYSSSPTWRLRQP</sequence>
<proteinExistence type="predicted"/>
<keyword evidence="2" id="KW-0812">Transmembrane</keyword>